<dbReference type="SUPFAM" id="SSF81383">
    <property type="entry name" value="F-box domain"/>
    <property type="match status" value="1"/>
</dbReference>
<dbReference type="AlphaFoldDB" id="A0AAG5DQN2"/>
<evidence type="ECO:0000259" key="1">
    <source>
        <dbReference type="PROSITE" id="PS50181"/>
    </source>
</evidence>
<accession>A0AAG5DQN2</accession>
<dbReference type="Pfam" id="PF12937">
    <property type="entry name" value="F-box-like"/>
    <property type="match status" value="1"/>
</dbReference>
<protein>
    <recommendedName>
        <fullName evidence="1">F-box domain-containing protein</fullName>
    </recommendedName>
</protein>
<dbReference type="InterPro" id="IPR032675">
    <property type="entry name" value="LRR_dom_sf"/>
</dbReference>
<proteinExistence type="predicted"/>
<dbReference type="Gene3D" id="3.80.10.10">
    <property type="entry name" value="Ribonuclease Inhibitor"/>
    <property type="match status" value="1"/>
</dbReference>
<dbReference type="EnsemblMetazoa" id="ENSAATROPT014291">
    <property type="protein sequence ID" value="ENSAATROPP013029"/>
    <property type="gene ID" value="ENSAATROPG011590"/>
</dbReference>
<dbReference type="SMART" id="SM00256">
    <property type="entry name" value="FBOX"/>
    <property type="match status" value="1"/>
</dbReference>
<dbReference type="InterPro" id="IPR036047">
    <property type="entry name" value="F-box-like_dom_sf"/>
</dbReference>
<evidence type="ECO:0000313" key="3">
    <source>
        <dbReference type="Proteomes" id="UP000075880"/>
    </source>
</evidence>
<evidence type="ECO:0000313" key="2">
    <source>
        <dbReference type="EnsemblMetazoa" id="ENSAATROPP013029"/>
    </source>
</evidence>
<organism evidence="2 3">
    <name type="scientific">Anopheles atroparvus</name>
    <name type="common">European mosquito</name>
    <dbReference type="NCBI Taxonomy" id="41427"/>
    <lineage>
        <taxon>Eukaryota</taxon>
        <taxon>Metazoa</taxon>
        <taxon>Ecdysozoa</taxon>
        <taxon>Arthropoda</taxon>
        <taxon>Hexapoda</taxon>
        <taxon>Insecta</taxon>
        <taxon>Pterygota</taxon>
        <taxon>Neoptera</taxon>
        <taxon>Endopterygota</taxon>
        <taxon>Diptera</taxon>
        <taxon>Nematocera</taxon>
        <taxon>Culicoidea</taxon>
        <taxon>Culicidae</taxon>
        <taxon>Anophelinae</taxon>
        <taxon>Anopheles</taxon>
    </lineage>
</organism>
<dbReference type="PROSITE" id="PS50181">
    <property type="entry name" value="FBOX"/>
    <property type="match status" value="1"/>
</dbReference>
<name>A0AAG5DQN2_ANOAO</name>
<dbReference type="SUPFAM" id="SSF52047">
    <property type="entry name" value="RNI-like"/>
    <property type="match status" value="1"/>
</dbReference>
<reference evidence="2" key="1">
    <citation type="submission" date="2024-04" db="UniProtKB">
        <authorList>
            <consortium name="EnsemblMetazoa"/>
        </authorList>
    </citation>
    <scope>IDENTIFICATION</scope>
    <source>
        <strain evidence="2">EBRO</strain>
    </source>
</reference>
<sequence>MEPIAGKRTQICDLPVEVLEMIFDHLAVSDLKNASLVSRLWSNCAFSSQRMERVRLKIDYCLKEPEDYLMLFNESKRQYRHVLLAYSSEELVLEHFIQLLQNFKRYVKSLKIRPNMCIGVSQLRDILLEVPNLKALSVHSRLWNSSDTQDAPFQQFPMLAQLSDLVLESDMALQLEEFDVRLIAPNLRSLDMDCDSQRALEAYKHFSDQLTTIAVFFKNDDYFLRFCEVNFPNLCKIDFYSDDDQFRDNEAVRTIAAFFARLKRLQHATLRSNITQPIVDGLVGNCLDLSYLHIKTE</sequence>
<feature type="domain" description="F-box" evidence="1">
    <location>
        <begin position="8"/>
        <end position="54"/>
    </location>
</feature>
<dbReference type="CDD" id="cd09917">
    <property type="entry name" value="F-box_SF"/>
    <property type="match status" value="1"/>
</dbReference>
<dbReference type="InterPro" id="IPR001810">
    <property type="entry name" value="F-box_dom"/>
</dbReference>
<dbReference type="Proteomes" id="UP000075880">
    <property type="component" value="Unassembled WGS sequence"/>
</dbReference>
<keyword evidence="3" id="KW-1185">Reference proteome</keyword>